<keyword evidence="9 15" id="KW-0472">Membrane</keyword>
<dbReference type="PANTHER" id="PTHR31201">
    <property type="entry name" value="OS01G0585100 PROTEIN"/>
    <property type="match status" value="1"/>
</dbReference>
<dbReference type="OrthoDB" id="406287at2759"/>
<proteinExistence type="inferred from homology"/>
<protein>
    <recommendedName>
        <fullName evidence="3">Glycerophosphocholine acyltransferase 1</fullName>
    </recommendedName>
</protein>
<dbReference type="PANTHER" id="PTHR31201:SF1">
    <property type="entry name" value="GLYCEROPHOSPHOCHOLINE ACYLTRANSFERASE 1"/>
    <property type="match status" value="1"/>
</dbReference>
<evidence type="ECO:0000256" key="2">
    <source>
        <dbReference type="ARBA" id="ARBA00006675"/>
    </source>
</evidence>
<feature type="transmembrane region" description="Helical" evidence="15">
    <location>
        <begin position="141"/>
        <end position="160"/>
    </location>
</feature>
<feature type="transmembrane region" description="Helical" evidence="15">
    <location>
        <begin position="392"/>
        <end position="414"/>
    </location>
</feature>
<keyword evidence="12" id="KW-0012">Acyltransferase</keyword>
<evidence type="ECO:0000313" key="16">
    <source>
        <dbReference type="EMBL" id="OAD08260.1"/>
    </source>
</evidence>
<evidence type="ECO:0000256" key="3">
    <source>
        <dbReference type="ARBA" id="ARBA00019082"/>
    </source>
</evidence>
<evidence type="ECO:0000256" key="14">
    <source>
        <dbReference type="SAM" id="MobiDB-lite"/>
    </source>
</evidence>
<evidence type="ECO:0000256" key="12">
    <source>
        <dbReference type="ARBA" id="ARBA00023315"/>
    </source>
</evidence>
<evidence type="ECO:0000256" key="5">
    <source>
        <dbReference type="ARBA" id="ARBA00022679"/>
    </source>
</evidence>
<evidence type="ECO:0000256" key="13">
    <source>
        <dbReference type="SAM" id="Coils"/>
    </source>
</evidence>
<accession>A0A162R4K9</accession>
<feature type="compositionally biased region" description="Basic and acidic residues" evidence="14">
    <location>
        <begin position="1"/>
        <end position="14"/>
    </location>
</feature>
<feature type="transmembrane region" description="Helical" evidence="15">
    <location>
        <begin position="247"/>
        <end position="266"/>
    </location>
</feature>
<keyword evidence="13" id="KW-0175">Coiled coil</keyword>
<evidence type="ECO:0000256" key="4">
    <source>
        <dbReference type="ARBA" id="ARBA00022516"/>
    </source>
</evidence>
<gene>
    <name evidence="16" type="ORF">MUCCIDRAFT_154868</name>
</gene>
<dbReference type="AlphaFoldDB" id="A0A162R4K9"/>
<comment type="caution">
    <text evidence="16">The sequence shown here is derived from an EMBL/GenBank/DDBJ whole genome shotgun (WGS) entry which is preliminary data.</text>
</comment>
<evidence type="ECO:0000256" key="1">
    <source>
        <dbReference type="ARBA" id="ARBA00004141"/>
    </source>
</evidence>
<feature type="transmembrane region" description="Helical" evidence="15">
    <location>
        <begin position="190"/>
        <end position="210"/>
    </location>
</feature>
<feature type="region of interest" description="Disordered" evidence="14">
    <location>
        <begin position="1"/>
        <end position="22"/>
    </location>
</feature>
<reference evidence="16 17" key="1">
    <citation type="submission" date="2015-06" db="EMBL/GenBank/DDBJ databases">
        <title>Expansion of signal transduction pathways in fungi by whole-genome duplication.</title>
        <authorList>
            <consortium name="DOE Joint Genome Institute"/>
            <person name="Corrochano L.M."/>
            <person name="Kuo A."/>
            <person name="Marcet-Houben M."/>
            <person name="Polaino S."/>
            <person name="Salamov A."/>
            <person name="Villalobos J.M."/>
            <person name="Alvarez M.I."/>
            <person name="Avalos J."/>
            <person name="Benito E.P."/>
            <person name="Benoit I."/>
            <person name="Burger G."/>
            <person name="Camino L.P."/>
            <person name="Canovas D."/>
            <person name="Cerda-Olmedo E."/>
            <person name="Cheng J.-F."/>
            <person name="Dominguez A."/>
            <person name="Elias M."/>
            <person name="Eslava A.P."/>
            <person name="Glaser F."/>
            <person name="Grimwood J."/>
            <person name="Gutierrez G."/>
            <person name="Heitman J."/>
            <person name="Henrissat B."/>
            <person name="Iturriaga E.A."/>
            <person name="Lang B.F."/>
            <person name="Lavin J.L."/>
            <person name="Lee S."/>
            <person name="Li W."/>
            <person name="Lindquist E."/>
            <person name="Lopez-Garcia S."/>
            <person name="Luque E.M."/>
            <person name="Marcos A.T."/>
            <person name="Martin J."/>
            <person name="Mccluskey K."/>
            <person name="Medina H.R."/>
            <person name="Miralles-Duran A."/>
            <person name="Miyazaki A."/>
            <person name="Munoz-Torres E."/>
            <person name="Oguiza J.A."/>
            <person name="Ohm R."/>
            <person name="Olmedo M."/>
            <person name="Orejas M."/>
            <person name="Ortiz-Castellanos L."/>
            <person name="Pisabarro A.G."/>
            <person name="Rodriguez-Romero J."/>
            <person name="Ruiz-Herrera J."/>
            <person name="Ruiz-Vazquez R."/>
            <person name="Sanz C."/>
            <person name="Schackwitz W."/>
            <person name="Schmutz J."/>
            <person name="Shahriari M."/>
            <person name="Shelest E."/>
            <person name="Silva-Franco F."/>
            <person name="Soanes D."/>
            <person name="Syed K."/>
            <person name="Tagua V.G."/>
            <person name="Talbot N.J."/>
            <person name="Thon M."/>
            <person name="De Vries R.P."/>
            <person name="Wiebenga A."/>
            <person name="Yadav J.S."/>
            <person name="Braun E.L."/>
            <person name="Baker S."/>
            <person name="Garre V."/>
            <person name="Horwitz B."/>
            <person name="Torres-Martinez S."/>
            <person name="Idnurm A."/>
            <person name="Herrera-Estrella A."/>
            <person name="Gabaldon T."/>
            <person name="Grigoriev I.V."/>
        </authorList>
    </citation>
    <scope>NUCLEOTIDE SEQUENCE [LARGE SCALE GENOMIC DNA]</scope>
    <source>
        <strain evidence="16 17">CBS 277.49</strain>
    </source>
</reference>
<comment type="similarity">
    <text evidence="2">Belongs to the GPC1 family.</text>
</comment>
<dbReference type="GO" id="GO:0006656">
    <property type="term" value="P:phosphatidylcholine biosynthetic process"/>
    <property type="evidence" value="ECO:0007669"/>
    <property type="project" value="TreeGrafter"/>
</dbReference>
<evidence type="ECO:0000256" key="7">
    <source>
        <dbReference type="ARBA" id="ARBA00022989"/>
    </source>
</evidence>
<dbReference type="GO" id="GO:0016746">
    <property type="term" value="F:acyltransferase activity"/>
    <property type="evidence" value="ECO:0007669"/>
    <property type="project" value="UniProtKB-KW"/>
</dbReference>
<evidence type="ECO:0000256" key="8">
    <source>
        <dbReference type="ARBA" id="ARBA00023098"/>
    </source>
</evidence>
<name>A0A162R4K9_MUCCL</name>
<dbReference type="Pfam" id="PF10998">
    <property type="entry name" value="DUF2838"/>
    <property type="match status" value="1"/>
</dbReference>
<dbReference type="GO" id="GO:0016020">
    <property type="term" value="C:membrane"/>
    <property type="evidence" value="ECO:0007669"/>
    <property type="project" value="UniProtKB-SubCell"/>
</dbReference>
<dbReference type="Proteomes" id="UP000077051">
    <property type="component" value="Unassembled WGS sequence"/>
</dbReference>
<feature type="transmembrane region" description="Helical" evidence="15">
    <location>
        <begin position="166"/>
        <end position="183"/>
    </location>
</feature>
<evidence type="ECO:0000256" key="9">
    <source>
        <dbReference type="ARBA" id="ARBA00023136"/>
    </source>
</evidence>
<organism evidence="16 17">
    <name type="scientific">Mucor lusitanicus CBS 277.49</name>
    <dbReference type="NCBI Taxonomy" id="747725"/>
    <lineage>
        <taxon>Eukaryota</taxon>
        <taxon>Fungi</taxon>
        <taxon>Fungi incertae sedis</taxon>
        <taxon>Mucoromycota</taxon>
        <taxon>Mucoromycotina</taxon>
        <taxon>Mucoromycetes</taxon>
        <taxon>Mucorales</taxon>
        <taxon>Mucorineae</taxon>
        <taxon>Mucoraceae</taxon>
        <taxon>Mucor</taxon>
    </lineage>
</organism>
<evidence type="ECO:0000256" key="6">
    <source>
        <dbReference type="ARBA" id="ARBA00022692"/>
    </source>
</evidence>
<feature type="transmembrane region" description="Helical" evidence="15">
    <location>
        <begin position="216"/>
        <end position="235"/>
    </location>
</feature>
<keyword evidence="7 15" id="KW-1133">Transmembrane helix</keyword>
<feature type="transmembrane region" description="Helical" evidence="15">
    <location>
        <begin position="303"/>
        <end position="325"/>
    </location>
</feature>
<comment type="subcellular location">
    <subcellularLocation>
        <location evidence="1">Membrane</location>
        <topology evidence="1">Multi-pass membrane protein</topology>
    </subcellularLocation>
</comment>
<keyword evidence="17" id="KW-1185">Reference proteome</keyword>
<evidence type="ECO:0000256" key="11">
    <source>
        <dbReference type="ARBA" id="ARBA00023264"/>
    </source>
</evidence>
<feature type="transmembrane region" description="Helical" evidence="15">
    <location>
        <begin position="368"/>
        <end position="386"/>
    </location>
</feature>
<keyword evidence="4" id="KW-0444">Lipid biosynthesis</keyword>
<feature type="coiled-coil region" evidence="13">
    <location>
        <begin position="63"/>
        <end position="119"/>
    </location>
</feature>
<dbReference type="InterPro" id="IPR021261">
    <property type="entry name" value="GPCAT"/>
</dbReference>
<evidence type="ECO:0000256" key="10">
    <source>
        <dbReference type="ARBA" id="ARBA00023209"/>
    </source>
</evidence>
<keyword evidence="8" id="KW-0443">Lipid metabolism</keyword>
<evidence type="ECO:0000256" key="15">
    <source>
        <dbReference type="SAM" id="Phobius"/>
    </source>
</evidence>
<dbReference type="VEuPathDB" id="FungiDB:MUCCIDRAFT_154868"/>
<sequence length="438" mass="51156">MAPKPDTPDDHDMQDTSVAAAAAETAAAASSAAGIKNFGNEDMFSLDEWETSDFISENDFDMIDMLSAALDQVTNQLEDKQREFITKSSEWTNKTRDSIKTQTKKLEDQRSRIQELLVRQYHKIDKRMNRDAKTVQLRDKVSFVVGVGNACVAPALALRYPSLIPSYYSSQLIVLLILRYVIYRSKRWHYFIFDICYFVNAMTMLFLWAYPASKLLFVASFCMTNGPVAWAIITWRNSLVFHSLDKVTSVFIHIFPPLVMYCIRWMPELQRDIYCDNTPFVTSYRNERFPALDNMELPSFKDVMIYSTLAYGIWQSLYYLFIMVGRRDKVESGLRLTSYSWLLDDTHGKKGFIQKMAFMFGPKWKSEMFMFLQLVYNIATSIPTFFLFKHFWLHTTFLIVMFAVSVWNGANYYIEVFSRRYISEIESIKEEDEKLKAK</sequence>
<keyword evidence="10" id="KW-0594">Phospholipid biosynthesis</keyword>
<keyword evidence="11" id="KW-1208">Phospholipid metabolism</keyword>
<keyword evidence="6 15" id="KW-0812">Transmembrane</keyword>
<dbReference type="EMBL" id="AMYB01000001">
    <property type="protein sequence ID" value="OAD08260.1"/>
    <property type="molecule type" value="Genomic_DNA"/>
</dbReference>
<keyword evidence="5" id="KW-0808">Transferase</keyword>
<evidence type="ECO:0000313" key="17">
    <source>
        <dbReference type="Proteomes" id="UP000077051"/>
    </source>
</evidence>